<sequence>MLPSWNRRGGTKVQKRRWSMIPGCIWWTMWRERNLRCFEGNSNRIQKIKLSCIVIFHFLV</sequence>
<protein>
    <submittedName>
        <fullName evidence="1">Uncharacterized protein</fullName>
    </submittedName>
</protein>
<evidence type="ECO:0000313" key="2">
    <source>
        <dbReference type="Proteomes" id="UP001234989"/>
    </source>
</evidence>
<organism evidence="1 2">
    <name type="scientific">Solanum verrucosum</name>
    <dbReference type="NCBI Taxonomy" id="315347"/>
    <lineage>
        <taxon>Eukaryota</taxon>
        <taxon>Viridiplantae</taxon>
        <taxon>Streptophyta</taxon>
        <taxon>Embryophyta</taxon>
        <taxon>Tracheophyta</taxon>
        <taxon>Spermatophyta</taxon>
        <taxon>Magnoliopsida</taxon>
        <taxon>eudicotyledons</taxon>
        <taxon>Gunneridae</taxon>
        <taxon>Pentapetalae</taxon>
        <taxon>asterids</taxon>
        <taxon>lamiids</taxon>
        <taxon>Solanales</taxon>
        <taxon>Solanaceae</taxon>
        <taxon>Solanoideae</taxon>
        <taxon>Solaneae</taxon>
        <taxon>Solanum</taxon>
    </lineage>
</organism>
<name>A0AAF0UAB1_SOLVR</name>
<accession>A0AAF0UAB1</accession>
<evidence type="ECO:0000313" key="1">
    <source>
        <dbReference type="EMBL" id="WMV42282.1"/>
    </source>
</evidence>
<proteinExistence type="predicted"/>
<keyword evidence="2" id="KW-1185">Reference proteome</keyword>
<dbReference type="EMBL" id="CP133619">
    <property type="protein sequence ID" value="WMV42282.1"/>
    <property type="molecule type" value="Genomic_DNA"/>
</dbReference>
<reference evidence="1" key="1">
    <citation type="submission" date="2023-08" db="EMBL/GenBank/DDBJ databases">
        <title>A de novo genome assembly of Solanum verrucosum Schlechtendal, a Mexican diploid species geographically isolated from the other diploid A-genome species in potato relatives.</title>
        <authorList>
            <person name="Hosaka K."/>
        </authorList>
    </citation>
    <scope>NUCLEOTIDE SEQUENCE</scope>
    <source>
        <tissue evidence="1">Young leaves</tissue>
    </source>
</reference>
<dbReference type="AlphaFoldDB" id="A0AAF0UAB1"/>
<gene>
    <name evidence="1" type="ORF">MTR67_035667</name>
</gene>
<dbReference type="Proteomes" id="UP001234989">
    <property type="component" value="Chromosome 8"/>
</dbReference>